<dbReference type="InterPro" id="IPR012677">
    <property type="entry name" value="Nucleotide-bd_a/b_plait_sf"/>
</dbReference>
<dbReference type="Gene3D" id="3.30.70.330">
    <property type="match status" value="2"/>
</dbReference>
<dbReference type="FunFam" id="3.30.70.330:FF:000029">
    <property type="entry name" value="U2 small nuclear ribonucleoprotein B"/>
    <property type="match status" value="1"/>
</dbReference>
<feature type="non-terminal residue" evidence="5">
    <location>
        <position position="1"/>
    </location>
</feature>
<evidence type="ECO:0000256" key="2">
    <source>
        <dbReference type="PROSITE-ProRule" id="PRU00176"/>
    </source>
</evidence>
<evidence type="ECO:0000313" key="6">
    <source>
        <dbReference type="Proteomes" id="UP000008983"/>
    </source>
</evidence>
<dbReference type="InParanoid" id="G0R375"/>
<feature type="domain" description="RRM" evidence="4">
    <location>
        <begin position="1"/>
        <end position="55"/>
    </location>
</feature>
<organism evidence="5 6">
    <name type="scientific">Ichthyophthirius multifiliis</name>
    <name type="common">White spot disease agent</name>
    <name type="synonym">Ich</name>
    <dbReference type="NCBI Taxonomy" id="5932"/>
    <lineage>
        <taxon>Eukaryota</taxon>
        <taxon>Sar</taxon>
        <taxon>Alveolata</taxon>
        <taxon>Ciliophora</taxon>
        <taxon>Intramacronucleata</taxon>
        <taxon>Oligohymenophorea</taxon>
        <taxon>Hymenostomatida</taxon>
        <taxon>Ophryoglenina</taxon>
        <taxon>Ichthyophthirius</taxon>
    </lineage>
</organism>
<dbReference type="AlphaFoldDB" id="G0R375"/>
<dbReference type="InterPro" id="IPR035979">
    <property type="entry name" value="RBD_domain_sf"/>
</dbReference>
<dbReference type="eggNOG" id="KOG4206">
    <property type="taxonomic scope" value="Eukaryota"/>
</dbReference>
<gene>
    <name evidence="5" type="ORF">IMG5_183550</name>
</gene>
<dbReference type="Proteomes" id="UP000008983">
    <property type="component" value="Unassembled WGS sequence"/>
</dbReference>
<feature type="coiled-coil region" evidence="3">
    <location>
        <begin position="76"/>
        <end position="114"/>
    </location>
</feature>
<dbReference type="EMBL" id="GL984293">
    <property type="protein sequence ID" value="EGR28098.1"/>
    <property type="molecule type" value="Genomic_DNA"/>
</dbReference>
<proteinExistence type="predicted"/>
<feature type="domain" description="RRM" evidence="4">
    <location>
        <begin position="120"/>
        <end position="183"/>
    </location>
</feature>
<keyword evidence="5" id="KW-0378">Hydrolase</keyword>
<name>G0R375_ICHMU</name>
<dbReference type="SUPFAM" id="SSF54928">
    <property type="entry name" value="RNA-binding domain, RBD"/>
    <property type="match status" value="1"/>
</dbReference>
<dbReference type="GO" id="GO:0003723">
    <property type="term" value="F:RNA binding"/>
    <property type="evidence" value="ECO:0007669"/>
    <property type="project" value="UniProtKB-UniRule"/>
</dbReference>
<dbReference type="InterPro" id="IPR000504">
    <property type="entry name" value="RRM_dom"/>
</dbReference>
<dbReference type="OMA" id="FKEITCA"/>
<dbReference type="STRING" id="857967.G0R375"/>
<evidence type="ECO:0000313" key="5">
    <source>
        <dbReference type="EMBL" id="EGR28098.1"/>
    </source>
</evidence>
<dbReference type="PANTHER" id="PTHR10501">
    <property type="entry name" value="U1 SMALL NUCLEAR RIBONUCLEOPROTEIN A/U2 SMALL NUCLEAR RIBONUCLEOPROTEIN B"/>
    <property type="match status" value="1"/>
</dbReference>
<dbReference type="FunCoup" id="G0R375">
    <property type="interactions" value="451"/>
</dbReference>
<protein>
    <submittedName>
        <fullName evidence="5">Spliceosomal protein, putative</fullName>
        <ecNumber evidence="5">3.1.13.4</ecNumber>
    </submittedName>
</protein>
<dbReference type="EC" id="3.1.13.4" evidence="5"/>
<evidence type="ECO:0000259" key="4">
    <source>
        <dbReference type="PROSITE" id="PS50102"/>
    </source>
</evidence>
<accession>G0R375</accession>
<dbReference type="GeneID" id="14904160"/>
<dbReference type="CDD" id="cd12247">
    <property type="entry name" value="RRM2_U1A_like"/>
    <property type="match status" value="1"/>
</dbReference>
<evidence type="ECO:0000256" key="1">
    <source>
        <dbReference type="ARBA" id="ARBA00022884"/>
    </source>
</evidence>
<dbReference type="RefSeq" id="XP_004027443.1">
    <property type="nucleotide sequence ID" value="XM_004027394.1"/>
</dbReference>
<dbReference type="OrthoDB" id="277802at2759"/>
<sequence>QQFGEILEIVIKKKNTLRGQAWIVFKDITAATNAKKMLHGFLFYGKDLKINFSKSRSEILDKLEGKWVPKKKLKRNSILDQKIENQAQKHENQQQQQQQQQQQLQQQIQQAVTELNEPNNVLMVEYLPSFISSEILMSLFSQYPGFKEVRLISARRVGFIEFENEDQATVALHGFFFQYYYYQ</sequence>
<dbReference type="GO" id="GO:0004535">
    <property type="term" value="F:poly(A)-specific ribonuclease activity"/>
    <property type="evidence" value="ECO:0007669"/>
    <property type="project" value="UniProtKB-EC"/>
</dbReference>
<keyword evidence="6" id="KW-1185">Reference proteome</keyword>
<keyword evidence="1 2" id="KW-0694">RNA-binding</keyword>
<dbReference type="Pfam" id="PF00076">
    <property type="entry name" value="RRM_1"/>
    <property type="match status" value="2"/>
</dbReference>
<dbReference type="PROSITE" id="PS50102">
    <property type="entry name" value="RRM"/>
    <property type="match status" value="2"/>
</dbReference>
<reference evidence="5 6" key="1">
    <citation type="submission" date="2011-07" db="EMBL/GenBank/DDBJ databases">
        <authorList>
            <person name="Coyne R."/>
            <person name="Brami D."/>
            <person name="Johnson J."/>
            <person name="Hostetler J."/>
            <person name="Hannick L."/>
            <person name="Clark T."/>
            <person name="Cassidy-Hanley D."/>
            <person name="Inman J."/>
        </authorList>
    </citation>
    <scope>NUCLEOTIDE SEQUENCE [LARGE SCALE GENOMIC DNA]</scope>
    <source>
        <strain evidence="5 6">G5</strain>
    </source>
</reference>
<evidence type="ECO:0000256" key="3">
    <source>
        <dbReference type="SAM" id="Coils"/>
    </source>
</evidence>
<keyword evidence="3" id="KW-0175">Coiled coil</keyword>